<keyword evidence="1" id="KW-0227">DNA damage</keyword>
<dbReference type="EMBL" id="JAFBCV010000003">
    <property type="protein sequence ID" value="MBM7838192.1"/>
    <property type="molecule type" value="Genomic_DNA"/>
</dbReference>
<feature type="domain" description="Methylated-DNA-[protein]-cysteine S-methyltransferase DNA binding" evidence="2">
    <location>
        <begin position="5"/>
        <end position="83"/>
    </location>
</feature>
<dbReference type="PANTHER" id="PTHR42942">
    <property type="entry name" value="6-O-METHYLGUANINE DNA METHYLTRANSFERASE"/>
    <property type="match status" value="1"/>
</dbReference>
<dbReference type="PANTHER" id="PTHR42942:SF1">
    <property type="entry name" value="ALKYLTRANSFERASE-LIKE PROTEIN 1"/>
    <property type="match status" value="1"/>
</dbReference>
<dbReference type="SUPFAM" id="SSF46767">
    <property type="entry name" value="Methylated DNA-protein cysteine methyltransferase, C-terminal domain"/>
    <property type="match status" value="1"/>
</dbReference>
<dbReference type="Gene3D" id="1.10.10.10">
    <property type="entry name" value="Winged helix-like DNA-binding domain superfamily/Winged helix DNA-binding domain"/>
    <property type="match status" value="1"/>
</dbReference>
<evidence type="ECO:0000313" key="4">
    <source>
        <dbReference type="Proteomes" id="UP001179280"/>
    </source>
</evidence>
<dbReference type="InterPro" id="IPR014048">
    <property type="entry name" value="MethylDNA_cys_MeTrfase_DNA-bd"/>
</dbReference>
<name>A0ABS2SRR0_9BACI</name>
<organism evidence="3 4">
    <name type="scientific">Shouchella xiaoxiensis</name>
    <dbReference type="NCBI Taxonomy" id="766895"/>
    <lineage>
        <taxon>Bacteria</taxon>
        <taxon>Bacillati</taxon>
        <taxon>Bacillota</taxon>
        <taxon>Bacilli</taxon>
        <taxon>Bacillales</taxon>
        <taxon>Bacillaceae</taxon>
        <taxon>Shouchella</taxon>
    </lineage>
</organism>
<protein>
    <submittedName>
        <fullName evidence="3">Methylated-DNA-protein-cysteine methyltransferase-like protein</fullName>
    </submittedName>
</protein>
<gene>
    <name evidence="3" type="ORF">JOC54_001423</name>
</gene>
<comment type="caution">
    <text evidence="3">The sequence shown here is derived from an EMBL/GenBank/DDBJ whole genome shotgun (WGS) entry which is preliminary data.</text>
</comment>
<dbReference type="InterPro" id="IPR052520">
    <property type="entry name" value="ATL_DNA_repair"/>
</dbReference>
<dbReference type="NCBIfam" id="TIGR00589">
    <property type="entry name" value="ogt"/>
    <property type="match status" value="1"/>
</dbReference>
<proteinExistence type="predicted"/>
<dbReference type="InterPro" id="IPR036217">
    <property type="entry name" value="MethylDNA_cys_MeTrfase_DNAb"/>
</dbReference>
<keyword evidence="4" id="KW-1185">Reference proteome</keyword>
<dbReference type="InterPro" id="IPR036388">
    <property type="entry name" value="WH-like_DNA-bd_sf"/>
</dbReference>
<evidence type="ECO:0000259" key="2">
    <source>
        <dbReference type="Pfam" id="PF01035"/>
    </source>
</evidence>
<accession>A0ABS2SRR0</accession>
<sequence>MKNSFFEQVYSTVRLIPAGEVASYGQIAQALDAPRHARVVGWAMRKAPADIPSHRVVKKGGELPDQAVFSGISQKQRLEAEGVQFSSEGKVNMEEHSWTGY</sequence>
<evidence type="ECO:0000313" key="3">
    <source>
        <dbReference type="EMBL" id="MBM7838192.1"/>
    </source>
</evidence>
<dbReference type="CDD" id="cd06445">
    <property type="entry name" value="ATase"/>
    <property type="match status" value="1"/>
</dbReference>
<evidence type="ECO:0000256" key="1">
    <source>
        <dbReference type="ARBA" id="ARBA00022763"/>
    </source>
</evidence>
<dbReference type="Proteomes" id="UP001179280">
    <property type="component" value="Unassembled WGS sequence"/>
</dbReference>
<dbReference type="Pfam" id="PF01035">
    <property type="entry name" value="DNA_binding_1"/>
    <property type="match status" value="1"/>
</dbReference>
<reference evidence="3" key="1">
    <citation type="submission" date="2021-01" db="EMBL/GenBank/DDBJ databases">
        <title>Genomic Encyclopedia of Type Strains, Phase IV (KMG-IV): sequencing the most valuable type-strain genomes for metagenomic binning, comparative biology and taxonomic classification.</title>
        <authorList>
            <person name="Goeker M."/>
        </authorList>
    </citation>
    <scope>NUCLEOTIDE SEQUENCE</scope>
    <source>
        <strain evidence="3">DSM 21943</strain>
    </source>
</reference>
<dbReference type="RefSeq" id="WP_204465319.1">
    <property type="nucleotide sequence ID" value="NZ_JAFBCV010000003.1"/>
</dbReference>